<dbReference type="Proteomes" id="UP001596154">
    <property type="component" value="Unassembled WGS sequence"/>
</dbReference>
<evidence type="ECO:0000313" key="2">
    <source>
        <dbReference type="Proteomes" id="UP001596154"/>
    </source>
</evidence>
<dbReference type="Gene3D" id="2.60.120.1110">
    <property type="match status" value="1"/>
</dbReference>
<organism evidence="1 2">
    <name type="scientific">Streptomyces bullii</name>
    <dbReference type="NCBI Taxonomy" id="349910"/>
    <lineage>
        <taxon>Bacteria</taxon>
        <taxon>Bacillati</taxon>
        <taxon>Actinomycetota</taxon>
        <taxon>Actinomycetes</taxon>
        <taxon>Kitasatosporales</taxon>
        <taxon>Streptomycetaceae</taxon>
        <taxon>Streptomyces</taxon>
    </lineage>
</organism>
<keyword evidence="2" id="KW-1185">Reference proteome</keyword>
<accession>A0ABW0US28</accession>
<protein>
    <submittedName>
        <fullName evidence="1">Uncharacterized protein</fullName>
    </submittedName>
</protein>
<dbReference type="RefSeq" id="WP_381022754.1">
    <property type="nucleotide sequence ID" value="NZ_JBHSNY010000006.1"/>
</dbReference>
<sequence length="138" mass="14378">MSKRTVYTNVTPRASLAIASRTANATVNGASVDRNVGGDMHRSAMVMVHTGTITDGTHTIEVQDSDDNSTWAAVADAYLQGTEPAIGATDDDKLFVIGYTGERRYLRVSVTTAGATGGGTLGAVVLLGEPRRGPVSHT</sequence>
<name>A0ABW0US28_9ACTN</name>
<gene>
    <name evidence="1" type="ORF">ACFPZJ_19005</name>
</gene>
<dbReference type="EMBL" id="JBHSNY010000006">
    <property type="protein sequence ID" value="MFC5635843.1"/>
    <property type="molecule type" value="Genomic_DNA"/>
</dbReference>
<proteinExistence type="predicted"/>
<comment type="caution">
    <text evidence="1">The sequence shown here is derived from an EMBL/GenBank/DDBJ whole genome shotgun (WGS) entry which is preliminary data.</text>
</comment>
<evidence type="ECO:0000313" key="1">
    <source>
        <dbReference type="EMBL" id="MFC5635843.1"/>
    </source>
</evidence>
<reference evidence="2" key="1">
    <citation type="journal article" date="2019" name="Int. J. Syst. Evol. Microbiol.">
        <title>The Global Catalogue of Microorganisms (GCM) 10K type strain sequencing project: providing services to taxonomists for standard genome sequencing and annotation.</title>
        <authorList>
            <consortium name="The Broad Institute Genomics Platform"/>
            <consortium name="The Broad Institute Genome Sequencing Center for Infectious Disease"/>
            <person name="Wu L."/>
            <person name="Ma J."/>
        </authorList>
    </citation>
    <scope>NUCLEOTIDE SEQUENCE [LARGE SCALE GENOMIC DNA]</scope>
    <source>
        <strain evidence="2">CGMCC 4.7248</strain>
    </source>
</reference>